<dbReference type="Gene3D" id="3.40.109.10">
    <property type="entry name" value="NADH Oxidase"/>
    <property type="match status" value="1"/>
</dbReference>
<evidence type="ECO:0000313" key="2">
    <source>
        <dbReference type="EMBL" id="GAI63737.1"/>
    </source>
</evidence>
<dbReference type="Pfam" id="PF00881">
    <property type="entry name" value="Nitroreductase"/>
    <property type="match status" value="1"/>
</dbReference>
<protein>
    <recommendedName>
        <fullName evidence="1">4Fe-4S ferredoxin-type domain-containing protein</fullName>
    </recommendedName>
</protein>
<sequence length="170" mass="19512">MKQIIKKNVIKLIKGIDYEKCNSCNICMSTCPECFKKDENQNKIIFDDPQNQCSLCGRCICKCQQDAILHENMGEFISYEGIEDPPAFISYERLHNFMIAKRSIRRYKKKNIPRNIMEKVLNSMRYAPTGANMRTLKCTIISGENKVKGLSEAIMDKIITSTPPNYNGNV</sequence>
<evidence type="ECO:0000259" key="1">
    <source>
        <dbReference type="PROSITE" id="PS51379"/>
    </source>
</evidence>
<dbReference type="GO" id="GO:0016491">
    <property type="term" value="F:oxidoreductase activity"/>
    <property type="evidence" value="ECO:0007669"/>
    <property type="project" value="InterPro"/>
</dbReference>
<dbReference type="AlphaFoldDB" id="X1Q5E3"/>
<dbReference type="SUPFAM" id="SSF55469">
    <property type="entry name" value="FMN-dependent nitroreductase-like"/>
    <property type="match status" value="1"/>
</dbReference>
<accession>X1Q5E3</accession>
<feature type="domain" description="4Fe-4S ferredoxin-type" evidence="1">
    <location>
        <begin position="42"/>
        <end position="73"/>
    </location>
</feature>
<name>X1Q5E3_9ZZZZ</name>
<reference evidence="2" key="1">
    <citation type="journal article" date="2014" name="Front. Microbiol.">
        <title>High frequency of phylogenetically diverse reductive dehalogenase-homologous genes in deep subseafloor sedimentary metagenomes.</title>
        <authorList>
            <person name="Kawai M."/>
            <person name="Futagami T."/>
            <person name="Toyoda A."/>
            <person name="Takaki Y."/>
            <person name="Nishi S."/>
            <person name="Hori S."/>
            <person name="Arai W."/>
            <person name="Tsubouchi T."/>
            <person name="Morono Y."/>
            <person name="Uchiyama I."/>
            <person name="Ito T."/>
            <person name="Fujiyama A."/>
            <person name="Inagaki F."/>
            <person name="Takami H."/>
        </authorList>
    </citation>
    <scope>NUCLEOTIDE SEQUENCE</scope>
    <source>
        <strain evidence="2">Expedition CK06-06</strain>
    </source>
</reference>
<comment type="caution">
    <text evidence="2">The sequence shown here is derived from an EMBL/GenBank/DDBJ whole genome shotgun (WGS) entry which is preliminary data.</text>
</comment>
<dbReference type="InterPro" id="IPR000415">
    <property type="entry name" value="Nitroreductase-like"/>
</dbReference>
<dbReference type="InterPro" id="IPR017896">
    <property type="entry name" value="4Fe4S_Fe-S-bd"/>
</dbReference>
<dbReference type="InterPro" id="IPR029479">
    <property type="entry name" value="Nitroreductase"/>
</dbReference>
<organism evidence="2">
    <name type="scientific">marine sediment metagenome</name>
    <dbReference type="NCBI Taxonomy" id="412755"/>
    <lineage>
        <taxon>unclassified sequences</taxon>
        <taxon>metagenomes</taxon>
        <taxon>ecological metagenomes</taxon>
    </lineage>
</organism>
<dbReference type="SUPFAM" id="SSF54862">
    <property type="entry name" value="4Fe-4S ferredoxins"/>
    <property type="match status" value="1"/>
</dbReference>
<dbReference type="PROSITE" id="PS00198">
    <property type="entry name" value="4FE4S_FER_1"/>
    <property type="match status" value="1"/>
</dbReference>
<feature type="domain" description="4Fe-4S ferredoxin-type" evidence="1">
    <location>
        <begin position="11"/>
        <end position="40"/>
    </location>
</feature>
<dbReference type="Gene3D" id="3.30.70.20">
    <property type="match status" value="1"/>
</dbReference>
<gene>
    <name evidence="2" type="ORF">S12H4_05394</name>
</gene>
<dbReference type="EMBL" id="BARW01001778">
    <property type="protein sequence ID" value="GAI63737.1"/>
    <property type="molecule type" value="Genomic_DNA"/>
</dbReference>
<dbReference type="InterPro" id="IPR017900">
    <property type="entry name" value="4Fe4S_Fe_S_CS"/>
</dbReference>
<proteinExistence type="predicted"/>
<dbReference type="PROSITE" id="PS51379">
    <property type="entry name" value="4FE4S_FER_2"/>
    <property type="match status" value="2"/>
</dbReference>